<accession>A0ABU1AG63</accession>
<organism evidence="1 2">
    <name type="scientific">Thalassobacterium sedimentorum</name>
    <dbReference type="NCBI Taxonomy" id="3041258"/>
    <lineage>
        <taxon>Bacteria</taxon>
        <taxon>Pseudomonadati</taxon>
        <taxon>Verrucomicrobiota</taxon>
        <taxon>Opitutia</taxon>
        <taxon>Puniceicoccales</taxon>
        <taxon>Coraliomargaritaceae</taxon>
        <taxon>Thalassobacterium</taxon>
    </lineage>
</organism>
<gene>
    <name evidence="1" type="ORF">QEH59_05290</name>
</gene>
<sequence length="250" mass="29053">MKNIGNNSEYIAFLDECGNHEMRRIDRDFPLFLLSCILVERSSYLKQILPAVNQLKLSYWNHEGVNLHSRDIRKAKGPFSFLQHPEKRKHFMLELSALMTSLPYTVFISAIHKDAHLKRYGDRAKNPYELALEFTMERVRHFMCQHAISELPFVAEARGKKEDHSLERVFYRVLAKGTHQMPSDQFRSMNCSLVFRTKYDNIVGTQLADLCAHPCARHILNPAHGNRAYPIVQQKVYHSHGVSGWKIFPS</sequence>
<dbReference type="Pfam" id="PF12686">
    <property type="entry name" value="DUF3800"/>
    <property type="match status" value="1"/>
</dbReference>
<dbReference type="Proteomes" id="UP001243717">
    <property type="component" value="Unassembled WGS sequence"/>
</dbReference>
<dbReference type="RefSeq" id="WP_308984313.1">
    <property type="nucleotide sequence ID" value="NZ_JARXIC010000006.1"/>
</dbReference>
<keyword evidence="2" id="KW-1185">Reference proteome</keyword>
<dbReference type="EMBL" id="JARXIC010000006">
    <property type="protein sequence ID" value="MDQ8193826.1"/>
    <property type="molecule type" value="Genomic_DNA"/>
</dbReference>
<evidence type="ECO:0000313" key="1">
    <source>
        <dbReference type="EMBL" id="MDQ8193826.1"/>
    </source>
</evidence>
<comment type="caution">
    <text evidence="1">The sequence shown here is derived from an EMBL/GenBank/DDBJ whole genome shotgun (WGS) entry which is preliminary data.</text>
</comment>
<dbReference type="InterPro" id="IPR024524">
    <property type="entry name" value="DUF3800"/>
</dbReference>
<protein>
    <submittedName>
        <fullName evidence="1">DUF3800 domain-containing protein</fullName>
    </submittedName>
</protein>
<name>A0ABU1AG63_9BACT</name>
<reference evidence="1 2" key="1">
    <citation type="submission" date="2023-04" db="EMBL/GenBank/DDBJ databases">
        <title>A novel bacteria isolated from coastal sediment.</title>
        <authorList>
            <person name="Liu X.-J."/>
            <person name="Du Z.-J."/>
        </authorList>
    </citation>
    <scope>NUCLEOTIDE SEQUENCE [LARGE SCALE GENOMIC DNA]</scope>
    <source>
        <strain evidence="1 2">SDUM461004</strain>
    </source>
</reference>
<proteinExistence type="predicted"/>
<evidence type="ECO:0000313" key="2">
    <source>
        <dbReference type="Proteomes" id="UP001243717"/>
    </source>
</evidence>